<accession>A0AAW2HF68</accession>
<keyword evidence="5" id="KW-0677">Repeat</keyword>
<evidence type="ECO:0008006" key="14">
    <source>
        <dbReference type="Google" id="ProtNLM"/>
    </source>
</evidence>
<keyword evidence="4 10" id="KW-0812">Transmembrane</keyword>
<feature type="repeat" description="Solcar" evidence="10">
    <location>
        <begin position="204"/>
        <end position="295"/>
    </location>
</feature>
<reference evidence="13" key="1">
    <citation type="journal article" date="2024" name="Gigascience">
        <title>Chromosome-level genome of the poultry shaft louse Menopon gallinae provides insight into the host-switching and adaptive evolution of parasitic lice.</title>
        <authorList>
            <person name="Xu Y."/>
            <person name="Ma L."/>
            <person name="Liu S."/>
            <person name="Liang Y."/>
            <person name="Liu Q."/>
            <person name="He Z."/>
            <person name="Tian L."/>
            <person name="Duan Y."/>
            <person name="Cai W."/>
            <person name="Li H."/>
            <person name="Song F."/>
        </authorList>
    </citation>
    <scope>NUCLEOTIDE SEQUENCE</scope>
    <source>
        <strain evidence="13">Cailab_2023a</strain>
    </source>
</reference>
<evidence type="ECO:0000256" key="7">
    <source>
        <dbReference type="ARBA" id="ARBA00022989"/>
    </source>
</evidence>
<dbReference type="PANTHER" id="PTHR45928">
    <property type="entry name" value="RE38146P"/>
    <property type="match status" value="1"/>
</dbReference>
<dbReference type="EMBL" id="JARGDH010000005">
    <property type="protein sequence ID" value="KAL0268395.1"/>
    <property type="molecule type" value="Genomic_DNA"/>
</dbReference>
<dbReference type="GO" id="GO:0005743">
    <property type="term" value="C:mitochondrial inner membrane"/>
    <property type="evidence" value="ECO:0007669"/>
    <property type="project" value="UniProtKB-SubCell"/>
</dbReference>
<evidence type="ECO:0000256" key="6">
    <source>
        <dbReference type="ARBA" id="ARBA00022792"/>
    </source>
</evidence>
<keyword evidence="7 12" id="KW-1133">Transmembrane helix</keyword>
<evidence type="ECO:0000256" key="4">
    <source>
        <dbReference type="ARBA" id="ARBA00022692"/>
    </source>
</evidence>
<gene>
    <name evidence="13" type="ORF">PYX00_010356</name>
</gene>
<organism evidence="13">
    <name type="scientific">Menopon gallinae</name>
    <name type="common">poultry shaft louse</name>
    <dbReference type="NCBI Taxonomy" id="328185"/>
    <lineage>
        <taxon>Eukaryota</taxon>
        <taxon>Metazoa</taxon>
        <taxon>Ecdysozoa</taxon>
        <taxon>Arthropoda</taxon>
        <taxon>Hexapoda</taxon>
        <taxon>Insecta</taxon>
        <taxon>Pterygota</taxon>
        <taxon>Neoptera</taxon>
        <taxon>Paraneoptera</taxon>
        <taxon>Psocodea</taxon>
        <taxon>Troctomorpha</taxon>
        <taxon>Phthiraptera</taxon>
        <taxon>Amblycera</taxon>
        <taxon>Menoponidae</taxon>
        <taxon>Menopon</taxon>
    </lineage>
</organism>
<feature type="repeat" description="Solcar" evidence="10">
    <location>
        <begin position="1"/>
        <end position="90"/>
    </location>
</feature>
<feature type="transmembrane region" description="Helical" evidence="12">
    <location>
        <begin position="206"/>
        <end position="227"/>
    </location>
</feature>
<dbReference type="Gene3D" id="1.50.40.10">
    <property type="entry name" value="Mitochondrial carrier domain"/>
    <property type="match status" value="1"/>
</dbReference>
<evidence type="ECO:0000256" key="10">
    <source>
        <dbReference type="PROSITE-ProRule" id="PRU00282"/>
    </source>
</evidence>
<dbReference type="PROSITE" id="PS50920">
    <property type="entry name" value="SOLCAR"/>
    <property type="match status" value="3"/>
</dbReference>
<dbReference type="SUPFAM" id="SSF103506">
    <property type="entry name" value="Mitochondrial carrier"/>
    <property type="match status" value="1"/>
</dbReference>
<evidence type="ECO:0000256" key="1">
    <source>
        <dbReference type="ARBA" id="ARBA00004448"/>
    </source>
</evidence>
<comment type="similarity">
    <text evidence="2 11">Belongs to the mitochondrial carrier (TC 2.A.29) family.</text>
</comment>
<proteinExistence type="inferred from homology"/>
<comment type="caution">
    <text evidence="13">The sequence shown here is derived from an EMBL/GenBank/DDBJ whole genome shotgun (WGS) entry which is preliminary data.</text>
</comment>
<keyword evidence="6" id="KW-0999">Mitochondrion inner membrane</keyword>
<evidence type="ECO:0000256" key="9">
    <source>
        <dbReference type="ARBA" id="ARBA00023136"/>
    </source>
</evidence>
<name>A0AAW2HF68_9NEOP</name>
<feature type="repeat" description="Solcar" evidence="10">
    <location>
        <begin position="100"/>
        <end position="193"/>
    </location>
</feature>
<protein>
    <recommendedName>
        <fullName evidence="14">Solute carrier family 25 member 35</fullName>
    </recommendedName>
</protein>
<evidence type="ECO:0000256" key="11">
    <source>
        <dbReference type="RuleBase" id="RU000488"/>
    </source>
</evidence>
<evidence type="ECO:0000256" key="3">
    <source>
        <dbReference type="ARBA" id="ARBA00022448"/>
    </source>
</evidence>
<evidence type="ECO:0000313" key="13">
    <source>
        <dbReference type="EMBL" id="KAL0268395.1"/>
    </source>
</evidence>
<feature type="transmembrane region" description="Helical" evidence="12">
    <location>
        <begin position="102"/>
        <end position="126"/>
    </location>
</feature>
<evidence type="ECO:0000256" key="5">
    <source>
        <dbReference type="ARBA" id="ARBA00022737"/>
    </source>
</evidence>
<dbReference type="InterPro" id="IPR023395">
    <property type="entry name" value="MCP_dom_sf"/>
</dbReference>
<dbReference type="Pfam" id="PF00153">
    <property type="entry name" value="Mito_carr"/>
    <property type="match status" value="3"/>
</dbReference>
<evidence type="ECO:0000256" key="2">
    <source>
        <dbReference type="ARBA" id="ARBA00006375"/>
    </source>
</evidence>
<keyword evidence="3 11" id="KW-0813">Transport</keyword>
<dbReference type="PANTHER" id="PTHR45928:SF1">
    <property type="entry name" value="RE38146P"/>
    <property type="match status" value="1"/>
</dbReference>
<dbReference type="InterPro" id="IPR051508">
    <property type="entry name" value="Mito_Carrier_Antiporter"/>
</dbReference>
<evidence type="ECO:0000256" key="12">
    <source>
        <dbReference type="SAM" id="Phobius"/>
    </source>
</evidence>
<keyword evidence="9 10" id="KW-0472">Membrane</keyword>
<keyword evidence="8" id="KW-0496">Mitochondrion</keyword>
<sequence>MDFLYGGMAGVMAVLFTNPLDVVKTRMQLQGELKKRNKYDIHYKNTLHAFYQIAKNDGIFALHKGIVPAVYYQMCLNGLRLGAYGTASNWGWTKNDKNEVSIFRTIIVSAFAGCLGSFIGSPFYLMKTHFQSASSREIAVGYQHNHSGTFSGLAEVYRKDGVRGLWRGSVSSLLRVGVGSAAQLASFSKTKELLEKHKIFKSEQSLWNTFAASMLAGVVIALFMAPFDVVQTRLYNQGVDQHGRGLLYTGITDCFIKMFKTEGLLGFFKGVFPCYLRIGPHSLLSLMFWDTFKQIEFLDYLKNCLPLNSFGCPFFWVPVPNLTFTSAGAFTTPML</sequence>
<evidence type="ECO:0000256" key="8">
    <source>
        <dbReference type="ARBA" id="ARBA00023128"/>
    </source>
</evidence>
<comment type="subcellular location">
    <subcellularLocation>
        <location evidence="1">Mitochondrion inner membrane</location>
        <topology evidence="1">Multi-pass membrane protein</topology>
    </subcellularLocation>
</comment>
<dbReference type="InterPro" id="IPR018108">
    <property type="entry name" value="MCP_transmembrane"/>
</dbReference>
<dbReference type="AlphaFoldDB" id="A0AAW2HF68"/>